<dbReference type="InterPro" id="IPR019402">
    <property type="entry name" value="CWH43_N"/>
</dbReference>
<dbReference type="EMBL" id="CAXIEN010000274">
    <property type="protein sequence ID" value="CAL1291092.1"/>
    <property type="molecule type" value="Genomic_DNA"/>
</dbReference>
<dbReference type="PANTHER" id="PTHR21324">
    <property type="entry name" value="FASTING-INDUCIBLE INTEGRAL MEMBRANE PROTEIN TM6P1-RELATED"/>
    <property type="match status" value="1"/>
</dbReference>
<dbReference type="GO" id="GO:0012505">
    <property type="term" value="C:endomembrane system"/>
    <property type="evidence" value="ECO:0007669"/>
    <property type="project" value="UniProtKB-SubCell"/>
</dbReference>
<reference evidence="8 9" key="1">
    <citation type="submission" date="2024-04" db="EMBL/GenBank/DDBJ databases">
        <authorList>
            <person name="Rising A."/>
            <person name="Reimegard J."/>
            <person name="Sonavane S."/>
            <person name="Akerstrom W."/>
            <person name="Nylinder S."/>
            <person name="Hedman E."/>
            <person name="Kallberg Y."/>
        </authorList>
    </citation>
    <scope>NUCLEOTIDE SEQUENCE [LARGE SCALE GENOMIC DNA]</scope>
</reference>
<evidence type="ECO:0000256" key="5">
    <source>
        <dbReference type="ARBA" id="ARBA00023136"/>
    </source>
</evidence>
<sequence length="283" mass="31222">MGQCIAKVKCSRLGSYSKMSVWSWKKNGWLDCAFATLLTFAIILSSTSIAFRKSFTTSISFNGGSFPEVGVFNLFLYISSFLGMVCVILRYVYIADKNVVVSNVSLLFNKLSLLPGISSFAGLLIIAAFPLSSKQKGGSLQTVGAYIFFTSGILFSLMQTVTTFMYSRLSKIFLARVVLVIIVAGCFITAVAMFEKSQNSKTDPSTNATLVNETTLSTLTESKQMNAQILAFGFERACVFVYALFFLTFFIEFQTLSTYIILRPLVMTSTTDYTSSSTVNERL</sequence>
<keyword evidence="4 6" id="KW-1133">Transmembrane helix</keyword>
<dbReference type="Pfam" id="PF10277">
    <property type="entry name" value="Frag1"/>
    <property type="match status" value="1"/>
</dbReference>
<evidence type="ECO:0000256" key="6">
    <source>
        <dbReference type="SAM" id="Phobius"/>
    </source>
</evidence>
<evidence type="ECO:0000313" key="9">
    <source>
        <dbReference type="Proteomes" id="UP001497382"/>
    </source>
</evidence>
<dbReference type="Proteomes" id="UP001497382">
    <property type="component" value="Unassembled WGS sequence"/>
</dbReference>
<name>A0AAV2B5D1_9ARAC</name>
<evidence type="ECO:0000256" key="4">
    <source>
        <dbReference type="ARBA" id="ARBA00022989"/>
    </source>
</evidence>
<feature type="transmembrane region" description="Helical" evidence="6">
    <location>
        <begin position="239"/>
        <end position="262"/>
    </location>
</feature>
<evidence type="ECO:0000259" key="7">
    <source>
        <dbReference type="Pfam" id="PF10277"/>
    </source>
</evidence>
<feature type="transmembrane region" description="Helical" evidence="6">
    <location>
        <begin position="172"/>
        <end position="194"/>
    </location>
</feature>
<dbReference type="PANTHER" id="PTHR21324:SF2">
    <property type="entry name" value="EG:22E5.9 PROTEIN"/>
    <property type="match status" value="1"/>
</dbReference>
<comment type="similarity">
    <text evidence="2">Belongs to the DRAM/TMEM150 family.</text>
</comment>
<gene>
    <name evidence="8" type="ORF">LARSCL_LOCUS16887</name>
</gene>
<feature type="domain" description="CWH43-like N-terminal" evidence="7">
    <location>
        <begin position="33"/>
        <end position="255"/>
    </location>
</feature>
<keyword evidence="9" id="KW-1185">Reference proteome</keyword>
<feature type="transmembrane region" description="Helical" evidence="6">
    <location>
        <begin position="143"/>
        <end position="166"/>
    </location>
</feature>
<feature type="transmembrane region" description="Helical" evidence="6">
    <location>
        <begin position="71"/>
        <end position="93"/>
    </location>
</feature>
<evidence type="ECO:0000256" key="3">
    <source>
        <dbReference type="ARBA" id="ARBA00022692"/>
    </source>
</evidence>
<protein>
    <recommendedName>
        <fullName evidence="7">CWH43-like N-terminal domain-containing protein</fullName>
    </recommendedName>
</protein>
<keyword evidence="5 6" id="KW-0472">Membrane</keyword>
<comment type="subcellular location">
    <subcellularLocation>
        <location evidence="1">Endomembrane system</location>
        <topology evidence="1">Multi-pass membrane protein</topology>
    </subcellularLocation>
</comment>
<dbReference type="AlphaFoldDB" id="A0AAV2B5D1"/>
<organism evidence="8 9">
    <name type="scientific">Larinioides sclopetarius</name>
    <dbReference type="NCBI Taxonomy" id="280406"/>
    <lineage>
        <taxon>Eukaryota</taxon>
        <taxon>Metazoa</taxon>
        <taxon>Ecdysozoa</taxon>
        <taxon>Arthropoda</taxon>
        <taxon>Chelicerata</taxon>
        <taxon>Arachnida</taxon>
        <taxon>Araneae</taxon>
        <taxon>Araneomorphae</taxon>
        <taxon>Entelegynae</taxon>
        <taxon>Araneoidea</taxon>
        <taxon>Araneidae</taxon>
        <taxon>Larinioides</taxon>
    </lineage>
</organism>
<evidence type="ECO:0000256" key="1">
    <source>
        <dbReference type="ARBA" id="ARBA00004127"/>
    </source>
</evidence>
<feature type="transmembrane region" description="Helical" evidence="6">
    <location>
        <begin position="28"/>
        <end position="51"/>
    </location>
</feature>
<feature type="transmembrane region" description="Helical" evidence="6">
    <location>
        <begin position="113"/>
        <end position="131"/>
    </location>
</feature>
<accession>A0AAV2B5D1</accession>
<evidence type="ECO:0000313" key="8">
    <source>
        <dbReference type="EMBL" id="CAL1291092.1"/>
    </source>
</evidence>
<dbReference type="InterPro" id="IPR050911">
    <property type="entry name" value="DRAM/TMEM150_Autophagy_Mod"/>
</dbReference>
<evidence type="ECO:0000256" key="2">
    <source>
        <dbReference type="ARBA" id="ARBA00006565"/>
    </source>
</evidence>
<keyword evidence="3 6" id="KW-0812">Transmembrane</keyword>
<proteinExistence type="inferred from homology"/>
<comment type="caution">
    <text evidence="8">The sequence shown here is derived from an EMBL/GenBank/DDBJ whole genome shotgun (WGS) entry which is preliminary data.</text>
</comment>